<organism evidence="2 3">
    <name type="scientific">Zea mays</name>
    <name type="common">Maize</name>
    <dbReference type="NCBI Taxonomy" id="4577"/>
    <lineage>
        <taxon>Eukaryota</taxon>
        <taxon>Viridiplantae</taxon>
        <taxon>Streptophyta</taxon>
        <taxon>Embryophyta</taxon>
        <taxon>Tracheophyta</taxon>
        <taxon>Spermatophyta</taxon>
        <taxon>Magnoliopsida</taxon>
        <taxon>Liliopsida</taxon>
        <taxon>Poales</taxon>
        <taxon>Poaceae</taxon>
        <taxon>PACMAD clade</taxon>
        <taxon>Panicoideae</taxon>
        <taxon>Andropogonodae</taxon>
        <taxon>Andropogoneae</taxon>
        <taxon>Tripsacinae</taxon>
        <taxon>Zea</taxon>
    </lineage>
</organism>
<feature type="region of interest" description="Disordered" evidence="1">
    <location>
        <begin position="304"/>
        <end position="406"/>
    </location>
</feature>
<reference evidence="2" key="2">
    <citation type="submission" date="2019-07" db="EMBL/GenBank/DDBJ databases">
        <authorList>
            <person name="Seetharam A."/>
            <person name="Woodhouse M."/>
            <person name="Cannon E."/>
        </authorList>
    </citation>
    <scope>NUCLEOTIDE SEQUENCE [LARGE SCALE GENOMIC DNA]</scope>
    <source>
        <strain evidence="2">cv. B73</strain>
    </source>
</reference>
<evidence type="ECO:0000313" key="3">
    <source>
        <dbReference type="Proteomes" id="UP000007305"/>
    </source>
</evidence>
<proteinExistence type="predicted"/>
<name>A0A804MYY9_MAIZE</name>
<accession>A0A804MYY9</accession>
<keyword evidence="3" id="KW-1185">Reference proteome</keyword>
<reference evidence="2" key="3">
    <citation type="submission" date="2021-05" db="UniProtKB">
        <authorList>
            <consortium name="EnsemblPlants"/>
        </authorList>
    </citation>
    <scope>IDENTIFICATION</scope>
    <source>
        <strain evidence="2">cv. B73</strain>
    </source>
</reference>
<evidence type="ECO:0000313" key="2">
    <source>
        <dbReference type="EnsemblPlants" id="Zm00001eb122230_P001"/>
    </source>
</evidence>
<dbReference type="EnsemblPlants" id="Zm00001eb122230_T001">
    <property type="protein sequence ID" value="Zm00001eb122230_P001"/>
    <property type="gene ID" value="Zm00001eb122230"/>
</dbReference>
<protein>
    <submittedName>
        <fullName evidence="2">Uncharacterized protein</fullName>
    </submittedName>
</protein>
<evidence type="ECO:0000256" key="1">
    <source>
        <dbReference type="SAM" id="MobiDB-lite"/>
    </source>
</evidence>
<dbReference type="Gramene" id="Zm00001eb122230_T001">
    <property type="protein sequence ID" value="Zm00001eb122230_P001"/>
    <property type="gene ID" value="Zm00001eb122230"/>
</dbReference>
<dbReference type="InParanoid" id="A0A804MYY9"/>
<reference evidence="3" key="1">
    <citation type="submission" date="2015-12" db="EMBL/GenBank/DDBJ databases">
        <title>Update maize B73 reference genome by single molecule sequencing technologies.</title>
        <authorList>
            <consortium name="Maize Genome Sequencing Project"/>
            <person name="Ware D."/>
        </authorList>
    </citation>
    <scope>NUCLEOTIDE SEQUENCE [LARGE SCALE GENOMIC DNA]</scope>
    <source>
        <strain evidence="3">cv. B73</strain>
    </source>
</reference>
<dbReference type="AlphaFoldDB" id="A0A804MYY9"/>
<dbReference type="Proteomes" id="UP000007305">
    <property type="component" value="Chromosome 3"/>
</dbReference>
<sequence>MRLEQQLIKYSCRSSPITYVDRTRADGLVIPAGDLLGDERLEVPLRRAALRRGGARLLPPHGGLGAHHVGGSEVDTPPQLAGLQHPVLVADGGPDAGPDPLHQPRVGALVRPLRHAHDGDAARRALQRGVPAAVRDEAAHGRVRQHPHLVAPPHHHAAPAAGQRRGVGVGALASAVVLPQHPQERAAALGHPPRHLLDLPPAHHRQAPERDVHHGARRLCVQPLEVALAVLREQVVVAAGRRVVVQEGEDGADGDHVHAVLPQRRHRLGLHGVERVGQHAGAVLAAVQPPDELAERVGDERVGVVLGGGDDERRQVADAERREAREPDARPRVAARRGDGRVDAARGAEEVQVDGEHGGRLDPVERGGHGVGARHVGHPRQQQRVHDERGGPARAAEAGQDVPQRAGPHDLDLVHVARGVVHGAVEAVVVAVGVGHVPHPRAVAVALLRVCLGAREHLAERGHGRADGDPRPRGA</sequence>
<feature type="compositionally biased region" description="Basic and acidic residues" evidence="1">
    <location>
        <begin position="310"/>
        <end position="368"/>
    </location>
</feature>